<dbReference type="GO" id="GO:0007064">
    <property type="term" value="P:mitotic sister chromatid cohesion"/>
    <property type="evidence" value="ECO:0007669"/>
    <property type="project" value="InterPro"/>
</dbReference>
<keyword evidence="9" id="KW-1185">Reference proteome</keyword>
<evidence type="ECO:0000313" key="8">
    <source>
        <dbReference type="EMBL" id="KAF5357386.1"/>
    </source>
</evidence>
<evidence type="ECO:0000256" key="4">
    <source>
        <dbReference type="ARBA" id="ARBA00023242"/>
    </source>
</evidence>
<dbReference type="PANTHER" id="PTHR28605:SF1">
    <property type="entry name" value="CHROMOSOME TRANSMISSION FIDELITY FACTOR 8"/>
    <property type="match status" value="1"/>
</dbReference>
<dbReference type="EMBL" id="JAACJM010000052">
    <property type="protein sequence ID" value="KAF5357386.1"/>
    <property type="molecule type" value="Genomic_DNA"/>
</dbReference>
<dbReference type="OrthoDB" id="121932at2759"/>
<evidence type="ECO:0000256" key="1">
    <source>
        <dbReference type="ARBA" id="ARBA00004123"/>
    </source>
</evidence>
<reference evidence="8 9" key="1">
    <citation type="journal article" date="2020" name="ISME J.">
        <title>Uncovering the hidden diversity of litter-decomposition mechanisms in mushroom-forming fungi.</title>
        <authorList>
            <person name="Floudas D."/>
            <person name="Bentzer J."/>
            <person name="Ahren D."/>
            <person name="Johansson T."/>
            <person name="Persson P."/>
            <person name="Tunlid A."/>
        </authorList>
    </citation>
    <scope>NUCLEOTIDE SEQUENCE [LARGE SCALE GENOMIC DNA]</scope>
    <source>
        <strain evidence="8 9">CBS 291.85</strain>
    </source>
</reference>
<keyword evidence="2" id="KW-0235">DNA replication</keyword>
<organism evidence="8 9">
    <name type="scientific">Tetrapyrgos nigripes</name>
    <dbReference type="NCBI Taxonomy" id="182062"/>
    <lineage>
        <taxon>Eukaryota</taxon>
        <taxon>Fungi</taxon>
        <taxon>Dikarya</taxon>
        <taxon>Basidiomycota</taxon>
        <taxon>Agaricomycotina</taxon>
        <taxon>Agaricomycetes</taxon>
        <taxon>Agaricomycetidae</taxon>
        <taxon>Agaricales</taxon>
        <taxon>Marasmiineae</taxon>
        <taxon>Marasmiaceae</taxon>
        <taxon>Tetrapyrgos</taxon>
    </lineage>
</organism>
<dbReference type="GO" id="GO:0031390">
    <property type="term" value="C:Ctf18 RFC-like complex"/>
    <property type="evidence" value="ECO:0007669"/>
    <property type="project" value="InterPro"/>
</dbReference>
<dbReference type="Pfam" id="PF09696">
    <property type="entry name" value="Ctf8"/>
    <property type="match status" value="1"/>
</dbReference>
<comment type="similarity">
    <text evidence="6">Belongs to the CTF8 family.</text>
</comment>
<evidence type="ECO:0000256" key="6">
    <source>
        <dbReference type="ARBA" id="ARBA00038447"/>
    </source>
</evidence>
<keyword evidence="4" id="KW-0539">Nucleus</keyword>
<dbReference type="PANTHER" id="PTHR28605">
    <property type="entry name" value="CTF8, CHROMOSOME TRANSMISSION FIDELITY FACTOR 8 HOMOLOG (S. CEREVISIAE)"/>
    <property type="match status" value="1"/>
</dbReference>
<dbReference type="Proteomes" id="UP000559256">
    <property type="component" value="Unassembled WGS sequence"/>
</dbReference>
<evidence type="ECO:0000256" key="5">
    <source>
        <dbReference type="ARBA" id="ARBA00023306"/>
    </source>
</evidence>
<name>A0A8H5G2Y0_9AGAR</name>
<feature type="region of interest" description="Disordered" evidence="7">
    <location>
        <begin position="94"/>
        <end position="117"/>
    </location>
</feature>
<evidence type="ECO:0000256" key="7">
    <source>
        <dbReference type="SAM" id="MobiDB-lite"/>
    </source>
</evidence>
<evidence type="ECO:0000313" key="9">
    <source>
        <dbReference type="Proteomes" id="UP000559256"/>
    </source>
</evidence>
<comment type="subcellular location">
    <subcellularLocation>
        <location evidence="1">Nucleus</location>
    </subcellularLocation>
</comment>
<evidence type="ECO:0000256" key="2">
    <source>
        <dbReference type="ARBA" id="ARBA00022705"/>
    </source>
</evidence>
<dbReference type="AlphaFoldDB" id="A0A8H5G2Y0"/>
<dbReference type="GO" id="GO:0003677">
    <property type="term" value="F:DNA binding"/>
    <property type="evidence" value="ECO:0007669"/>
    <property type="project" value="UniProtKB-KW"/>
</dbReference>
<keyword evidence="3" id="KW-0238">DNA-binding</keyword>
<proteinExistence type="inferred from homology"/>
<evidence type="ECO:0000256" key="3">
    <source>
        <dbReference type="ARBA" id="ARBA00023125"/>
    </source>
</evidence>
<dbReference type="InterPro" id="IPR018607">
    <property type="entry name" value="Ctf8"/>
</dbReference>
<dbReference type="GO" id="GO:0006260">
    <property type="term" value="P:DNA replication"/>
    <property type="evidence" value="ECO:0007669"/>
    <property type="project" value="UniProtKB-KW"/>
</dbReference>
<comment type="caution">
    <text evidence="8">The sequence shown here is derived from an EMBL/GenBank/DDBJ whole genome shotgun (WGS) entry which is preliminary data.</text>
</comment>
<accession>A0A8H5G2Y0</accession>
<sequence>MIVPINFNPTSSPKLPSTLAKISHDEVVLIELQGQLELENPSQRNGMLVGTLKIDEELKKPTLHIGPHLIEGKLANLSKPLAVLRRSQLSPTTSIIPPKIPVDEDSMDVDDRTEGDAAQSTLKYDIDEALLEEKEISWDAIAIVKRKIVFSKRPMPMVGKFS</sequence>
<protein>
    <submittedName>
        <fullName evidence="8">Uncharacterized protein</fullName>
    </submittedName>
</protein>
<gene>
    <name evidence="8" type="ORF">D9758_005924</name>
</gene>
<keyword evidence="5" id="KW-0131">Cell cycle</keyword>